<sequence>MAANWDPNNNYWSTEEIHDLKFNEDKQEHLKRNLSHSTRIERLKDLSEIVRAKTEKAPVQSSETSEKL</sequence>
<gene>
    <name evidence="1" type="ORF">RUM44_009284</name>
</gene>
<reference evidence="1 2" key="1">
    <citation type="submission" date="2023-09" db="EMBL/GenBank/DDBJ databases">
        <title>Genomes of two closely related lineages of the louse Polyplax serrata with different host specificities.</title>
        <authorList>
            <person name="Martinu J."/>
            <person name="Tarabai H."/>
            <person name="Stefka J."/>
            <person name="Hypsa V."/>
        </authorList>
    </citation>
    <scope>NUCLEOTIDE SEQUENCE [LARGE SCALE GENOMIC DNA]</scope>
    <source>
        <strain evidence="1">98ZLc_SE</strain>
    </source>
</reference>
<evidence type="ECO:0000313" key="1">
    <source>
        <dbReference type="EMBL" id="KAK6626807.1"/>
    </source>
</evidence>
<comment type="caution">
    <text evidence="1">The sequence shown here is derived from an EMBL/GenBank/DDBJ whole genome shotgun (WGS) entry which is preliminary data.</text>
</comment>
<accession>A0ABR1ATY7</accession>
<evidence type="ECO:0000313" key="2">
    <source>
        <dbReference type="Proteomes" id="UP001359485"/>
    </source>
</evidence>
<proteinExistence type="predicted"/>
<dbReference type="Proteomes" id="UP001359485">
    <property type="component" value="Unassembled WGS sequence"/>
</dbReference>
<keyword evidence="2" id="KW-1185">Reference proteome</keyword>
<organism evidence="1 2">
    <name type="scientific">Polyplax serrata</name>
    <name type="common">Common mouse louse</name>
    <dbReference type="NCBI Taxonomy" id="468196"/>
    <lineage>
        <taxon>Eukaryota</taxon>
        <taxon>Metazoa</taxon>
        <taxon>Ecdysozoa</taxon>
        <taxon>Arthropoda</taxon>
        <taxon>Hexapoda</taxon>
        <taxon>Insecta</taxon>
        <taxon>Pterygota</taxon>
        <taxon>Neoptera</taxon>
        <taxon>Paraneoptera</taxon>
        <taxon>Psocodea</taxon>
        <taxon>Troctomorpha</taxon>
        <taxon>Phthiraptera</taxon>
        <taxon>Anoplura</taxon>
        <taxon>Polyplacidae</taxon>
        <taxon>Polyplax</taxon>
    </lineage>
</organism>
<protein>
    <submittedName>
        <fullName evidence="1">Uncharacterized protein</fullName>
    </submittedName>
</protein>
<name>A0ABR1ATY7_POLSC</name>
<dbReference type="EMBL" id="JAWJWF010000045">
    <property type="protein sequence ID" value="KAK6626807.1"/>
    <property type="molecule type" value="Genomic_DNA"/>
</dbReference>